<dbReference type="EC" id="1.14.99.56" evidence="16"/>
<keyword evidence="8" id="KW-0186">Copper</keyword>
<keyword evidence="20" id="KW-1185">Reference proteome</keyword>
<evidence type="ECO:0000256" key="5">
    <source>
        <dbReference type="ARBA" id="ARBA00022729"/>
    </source>
</evidence>
<dbReference type="Gene3D" id="2.70.50.70">
    <property type="match status" value="1"/>
</dbReference>
<dbReference type="PANTHER" id="PTHR33353">
    <property type="entry name" value="PUTATIVE (AFU_ORTHOLOGUE AFUA_1G12560)-RELATED"/>
    <property type="match status" value="1"/>
</dbReference>
<evidence type="ECO:0000256" key="8">
    <source>
        <dbReference type="ARBA" id="ARBA00023008"/>
    </source>
</evidence>
<comment type="subcellular location">
    <subcellularLocation>
        <location evidence="2">Secreted</location>
    </subcellularLocation>
</comment>
<dbReference type="GO" id="GO:0004497">
    <property type="term" value="F:monooxygenase activity"/>
    <property type="evidence" value="ECO:0007669"/>
    <property type="project" value="UniProtKB-KW"/>
</dbReference>
<dbReference type="InterPro" id="IPR049892">
    <property type="entry name" value="AA9"/>
</dbReference>
<evidence type="ECO:0000256" key="15">
    <source>
        <dbReference type="ARBA" id="ARBA00045077"/>
    </source>
</evidence>
<evidence type="ECO:0000256" key="17">
    <source>
        <dbReference type="SAM" id="SignalP"/>
    </source>
</evidence>
<keyword evidence="4" id="KW-0479">Metal-binding</keyword>
<evidence type="ECO:0000256" key="7">
    <source>
        <dbReference type="ARBA" id="ARBA00023002"/>
    </source>
</evidence>
<comment type="catalytic activity">
    <reaction evidence="15">
        <text>[(1-&gt;4)-beta-D-glucosyl]n+m + reduced acceptor + O2 = 4-dehydro-beta-D-glucosyl-[(1-&gt;4)-beta-D-glucosyl]n-1 + [(1-&gt;4)-beta-D-glucosyl]m + acceptor + H2O.</text>
        <dbReference type="EC" id="1.14.99.56"/>
    </reaction>
</comment>
<evidence type="ECO:0000256" key="6">
    <source>
        <dbReference type="ARBA" id="ARBA00023001"/>
    </source>
</evidence>
<evidence type="ECO:0000256" key="14">
    <source>
        <dbReference type="ARBA" id="ARBA00044502"/>
    </source>
</evidence>
<evidence type="ECO:0000256" key="11">
    <source>
        <dbReference type="ARBA" id="ARBA00023180"/>
    </source>
</evidence>
<keyword evidence="12" id="KW-0119">Carbohydrate metabolism</keyword>
<keyword evidence="7" id="KW-0560">Oxidoreductase</keyword>
<feature type="signal peptide" evidence="17">
    <location>
        <begin position="1"/>
        <end position="20"/>
    </location>
</feature>
<evidence type="ECO:0000256" key="9">
    <source>
        <dbReference type="ARBA" id="ARBA00023033"/>
    </source>
</evidence>
<gene>
    <name evidence="19" type="ORF">G7Y89_g13128</name>
</gene>
<keyword evidence="11" id="KW-0325">Glycoprotein</keyword>
<evidence type="ECO:0000256" key="3">
    <source>
        <dbReference type="ARBA" id="ARBA00022525"/>
    </source>
</evidence>
<dbReference type="PANTHER" id="PTHR33353:SF10">
    <property type="entry name" value="ENDO-BETA-1,4-GLUCANASE D"/>
    <property type="match status" value="1"/>
</dbReference>
<feature type="chain" id="PRO_5034603860" description="lytic cellulose monooxygenase (C4-dehydrogenating)" evidence="17">
    <location>
        <begin position="21"/>
        <end position="253"/>
    </location>
</feature>
<evidence type="ECO:0000313" key="20">
    <source>
        <dbReference type="Proteomes" id="UP000566819"/>
    </source>
</evidence>
<reference evidence="19 20" key="1">
    <citation type="submission" date="2020-03" db="EMBL/GenBank/DDBJ databases">
        <title>Draft Genome Sequence of Cudoniella acicularis.</title>
        <authorList>
            <person name="Buettner E."/>
            <person name="Kellner H."/>
        </authorList>
    </citation>
    <scope>NUCLEOTIDE SEQUENCE [LARGE SCALE GENOMIC DNA]</scope>
    <source>
        <strain evidence="19 20">DSM 108380</strain>
    </source>
</reference>
<keyword evidence="9" id="KW-0503">Monooxygenase</keyword>
<evidence type="ECO:0000256" key="1">
    <source>
        <dbReference type="ARBA" id="ARBA00001973"/>
    </source>
</evidence>
<evidence type="ECO:0000256" key="16">
    <source>
        <dbReference type="ARBA" id="ARBA00047174"/>
    </source>
</evidence>
<dbReference type="OrthoDB" id="3496539at2759"/>
<dbReference type="EMBL" id="JAAMPI010001480">
    <property type="protein sequence ID" value="KAF4625042.1"/>
    <property type="molecule type" value="Genomic_DNA"/>
</dbReference>
<dbReference type="AlphaFoldDB" id="A0A8H4RBB2"/>
<dbReference type="Proteomes" id="UP000566819">
    <property type="component" value="Unassembled WGS sequence"/>
</dbReference>
<comment type="caution">
    <text evidence="19">The sequence shown here is derived from an EMBL/GenBank/DDBJ whole genome shotgun (WGS) entry which is preliminary data.</text>
</comment>
<feature type="domain" description="Auxiliary Activity family 9 catalytic" evidence="18">
    <location>
        <begin position="21"/>
        <end position="226"/>
    </location>
</feature>
<evidence type="ECO:0000256" key="2">
    <source>
        <dbReference type="ARBA" id="ARBA00004613"/>
    </source>
</evidence>
<dbReference type="Pfam" id="PF03443">
    <property type="entry name" value="AA9"/>
    <property type="match status" value="1"/>
</dbReference>
<organism evidence="19 20">
    <name type="scientific">Cudoniella acicularis</name>
    <dbReference type="NCBI Taxonomy" id="354080"/>
    <lineage>
        <taxon>Eukaryota</taxon>
        <taxon>Fungi</taxon>
        <taxon>Dikarya</taxon>
        <taxon>Ascomycota</taxon>
        <taxon>Pezizomycotina</taxon>
        <taxon>Leotiomycetes</taxon>
        <taxon>Helotiales</taxon>
        <taxon>Tricladiaceae</taxon>
        <taxon>Cudoniella</taxon>
    </lineage>
</organism>
<evidence type="ECO:0000256" key="12">
    <source>
        <dbReference type="ARBA" id="ARBA00023277"/>
    </source>
</evidence>
<evidence type="ECO:0000259" key="18">
    <source>
        <dbReference type="Pfam" id="PF03443"/>
    </source>
</evidence>
<name>A0A8H4RBB2_9HELO</name>
<dbReference type="InterPro" id="IPR005103">
    <property type="entry name" value="AA9_LPMO"/>
</dbReference>
<dbReference type="CDD" id="cd21175">
    <property type="entry name" value="LPMO_AA9"/>
    <property type="match status" value="1"/>
</dbReference>
<evidence type="ECO:0000256" key="10">
    <source>
        <dbReference type="ARBA" id="ARBA00023157"/>
    </source>
</evidence>
<keyword evidence="6" id="KW-0136">Cellulose degradation</keyword>
<proteinExistence type="inferred from homology"/>
<comment type="similarity">
    <text evidence="14">Belongs to the polysaccharide monooxygenase AA9 family.</text>
</comment>
<dbReference type="GO" id="GO:0030245">
    <property type="term" value="P:cellulose catabolic process"/>
    <property type="evidence" value="ECO:0007669"/>
    <property type="project" value="UniProtKB-KW"/>
</dbReference>
<evidence type="ECO:0000313" key="19">
    <source>
        <dbReference type="EMBL" id="KAF4625042.1"/>
    </source>
</evidence>
<accession>A0A8H4RBB2</accession>
<comment type="cofactor">
    <cofactor evidence="1">
        <name>Cu(2+)</name>
        <dbReference type="ChEBI" id="CHEBI:29036"/>
    </cofactor>
</comment>
<keyword evidence="3" id="KW-0964">Secreted</keyword>
<evidence type="ECO:0000256" key="13">
    <source>
        <dbReference type="ARBA" id="ARBA00023326"/>
    </source>
</evidence>
<protein>
    <recommendedName>
        <fullName evidence="16">lytic cellulose monooxygenase (C4-dehydrogenating)</fullName>
        <ecNumber evidence="16">1.14.99.56</ecNumber>
    </recommendedName>
</protein>
<keyword evidence="5 17" id="KW-0732">Signal</keyword>
<sequence>MRGCVIGTLFLLATEITVNGHYVFSKFLIDGAETPDWQYFRPIPEQPANPEYDRRLDPIYDVDSVDMRCNRNGSTAGYGVATLTLPAGQEVGFGVANNSRFMSLGRNGRIFHQGPGQAYLSRAADGDLESYEGDGDWFKIGEYGVKDATHWVLDQHEYWLNFTIPETTPPGKYLFRVEQMFLRDPGLVQFYISCAHVEIFGPGGGRPGPLVQFPGAYKKNDSNINIPREHSMLPPMNLLNPKYVNPGPGVWTG</sequence>
<dbReference type="GO" id="GO:0046872">
    <property type="term" value="F:metal ion binding"/>
    <property type="evidence" value="ECO:0007669"/>
    <property type="project" value="UniProtKB-KW"/>
</dbReference>
<evidence type="ECO:0000256" key="4">
    <source>
        <dbReference type="ARBA" id="ARBA00022723"/>
    </source>
</evidence>
<keyword evidence="13" id="KW-0624">Polysaccharide degradation</keyword>
<keyword evidence="10" id="KW-1015">Disulfide bond</keyword>
<dbReference type="GO" id="GO:0005576">
    <property type="term" value="C:extracellular region"/>
    <property type="evidence" value="ECO:0007669"/>
    <property type="project" value="UniProtKB-SubCell"/>
</dbReference>